<keyword evidence="2 5" id="KW-0238">DNA-binding</keyword>
<dbReference type="Gene3D" id="1.20.120.530">
    <property type="entry name" value="GntR ligand-binding domain-like"/>
    <property type="match status" value="1"/>
</dbReference>
<feature type="domain" description="HTH gntR-type" evidence="4">
    <location>
        <begin position="12"/>
        <end position="79"/>
    </location>
</feature>
<dbReference type="GO" id="GO:0003700">
    <property type="term" value="F:DNA-binding transcription factor activity"/>
    <property type="evidence" value="ECO:0007669"/>
    <property type="project" value="InterPro"/>
</dbReference>
<organism evidence="5 7">
    <name type="scientific">[Clostridium] aminophilum</name>
    <dbReference type="NCBI Taxonomy" id="1526"/>
    <lineage>
        <taxon>Bacteria</taxon>
        <taxon>Bacillati</taxon>
        <taxon>Bacillota</taxon>
        <taxon>Clostridia</taxon>
        <taxon>Lachnospirales</taxon>
        <taxon>Lachnospiraceae</taxon>
    </lineage>
</organism>
<dbReference type="Pfam" id="PF00392">
    <property type="entry name" value="GntR"/>
    <property type="match status" value="1"/>
</dbReference>
<dbReference type="InterPro" id="IPR036390">
    <property type="entry name" value="WH_DNA-bd_sf"/>
</dbReference>
<dbReference type="InterPro" id="IPR008920">
    <property type="entry name" value="TF_FadR/GntR_C"/>
</dbReference>
<proteinExistence type="predicted"/>
<evidence type="ECO:0000256" key="3">
    <source>
        <dbReference type="ARBA" id="ARBA00023163"/>
    </source>
</evidence>
<dbReference type="SUPFAM" id="SSF48008">
    <property type="entry name" value="GntR ligand-binding domain-like"/>
    <property type="match status" value="1"/>
</dbReference>
<evidence type="ECO:0000313" key="6">
    <source>
        <dbReference type="EMBL" id="SFR81856.1"/>
    </source>
</evidence>
<evidence type="ECO:0000256" key="2">
    <source>
        <dbReference type="ARBA" id="ARBA00023125"/>
    </source>
</evidence>
<protein>
    <submittedName>
        <fullName evidence="5">DNA-binding transcriptional regulator, GntR family</fullName>
    </submittedName>
</protein>
<dbReference type="InterPro" id="IPR036388">
    <property type="entry name" value="WH-like_DNA-bd_sf"/>
</dbReference>
<dbReference type="PROSITE" id="PS50949">
    <property type="entry name" value="HTH_GNTR"/>
    <property type="match status" value="1"/>
</dbReference>
<evidence type="ECO:0000259" key="4">
    <source>
        <dbReference type="PROSITE" id="PS50949"/>
    </source>
</evidence>
<dbReference type="GO" id="GO:0003677">
    <property type="term" value="F:DNA binding"/>
    <property type="evidence" value="ECO:0007669"/>
    <property type="project" value="UniProtKB-KW"/>
</dbReference>
<keyword evidence="7" id="KW-1185">Reference proteome</keyword>
<dbReference type="SUPFAM" id="SSF46785">
    <property type="entry name" value="Winged helix' DNA-binding domain"/>
    <property type="match status" value="1"/>
</dbReference>
<dbReference type="STRING" id="1526.SAMN02910262_01885"/>
<dbReference type="Proteomes" id="UP000199820">
    <property type="component" value="Unassembled WGS sequence"/>
</dbReference>
<keyword evidence="3" id="KW-0804">Transcription</keyword>
<evidence type="ECO:0000256" key="1">
    <source>
        <dbReference type="ARBA" id="ARBA00023015"/>
    </source>
</evidence>
<dbReference type="eggNOG" id="COG1802">
    <property type="taxonomic scope" value="Bacteria"/>
</dbReference>
<dbReference type="SMART" id="SM00345">
    <property type="entry name" value="HTH_GNTR"/>
    <property type="match status" value="1"/>
</dbReference>
<dbReference type="PRINTS" id="PR00035">
    <property type="entry name" value="HTHGNTR"/>
</dbReference>
<dbReference type="Pfam" id="PF07729">
    <property type="entry name" value="FCD"/>
    <property type="match status" value="1"/>
</dbReference>
<dbReference type="InterPro" id="IPR011711">
    <property type="entry name" value="GntR_C"/>
</dbReference>
<dbReference type="OrthoDB" id="368823at2"/>
<dbReference type="Gene3D" id="1.10.10.10">
    <property type="entry name" value="Winged helix-like DNA-binding domain superfamily/Winged helix DNA-binding domain"/>
    <property type="match status" value="1"/>
</dbReference>
<dbReference type="PANTHER" id="PTHR43537">
    <property type="entry name" value="TRANSCRIPTIONAL REGULATOR, GNTR FAMILY"/>
    <property type="match status" value="1"/>
</dbReference>
<dbReference type="AlphaFoldDB" id="A0A1I0GYQ7"/>
<dbReference type="EMBL" id="FOZC01000010">
    <property type="protein sequence ID" value="SFR81856.1"/>
    <property type="molecule type" value="Genomic_DNA"/>
</dbReference>
<gene>
    <name evidence="6" type="ORF">SAMN02910262_01885</name>
    <name evidence="5" type="ORF">SAMN04487771_103919</name>
</gene>
<dbReference type="InterPro" id="IPR000524">
    <property type="entry name" value="Tscrpt_reg_HTH_GntR"/>
</dbReference>
<dbReference type="SMART" id="SM00895">
    <property type="entry name" value="FCD"/>
    <property type="match status" value="1"/>
</dbReference>
<name>A0A1I0GYQ7_9FIRM</name>
<evidence type="ECO:0000313" key="8">
    <source>
        <dbReference type="Proteomes" id="UP000214760"/>
    </source>
</evidence>
<dbReference type="CDD" id="cd07377">
    <property type="entry name" value="WHTH_GntR"/>
    <property type="match status" value="1"/>
</dbReference>
<sequence>MQNRPFVQKKKESMVDLAYAGIRNLILTEEIRPGSLLSENQLAEYLHMSRTPVREAIRRLQAEGLLESIKGAGTFLKPISAKDVRDVYQIRILLELAACETAIVKITDAEIEEERKLLKNLLKRHAAGEEIDRMEFSRLDGNIHDMIINKSDNSYIKSLVKQIYFNVDRFRIISFKVSLNLVASTEQHLDLLDCIQERNLEKLKEHLKKHLEWSLKLLLDNMEL</sequence>
<dbReference type="EMBL" id="FOIL01000039">
    <property type="protein sequence ID" value="SET75484.1"/>
    <property type="molecule type" value="Genomic_DNA"/>
</dbReference>
<dbReference type="RefSeq" id="WP_031473523.1">
    <property type="nucleotide sequence ID" value="NZ_FOIL01000039.1"/>
</dbReference>
<reference evidence="7 8" key="1">
    <citation type="submission" date="2016-10" db="EMBL/GenBank/DDBJ databases">
        <authorList>
            <person name="de Groot N.N."/>
        </authorList>
    </citation>
    <scope>NUCLEOTIDE SEQUENCE [LARGE SCALE GENOMIC DNA]</scope>
    <source>
        <strain evidence="6 8">F</strain>
        <strain evidence="5 7">KH1P1</strain>
    </source>
</reference>
<dbReference type="PANTHER" id="PTHR43537:SF24">
    <property type="entry name" value="GLUCONATE OPERON TRANSCRIPTIONAL REPRESSOR"/>
    <property type="match status" value="1"/>
</dbReference>
<evidence type="ECO:0000313" key="5">
    <source>
        <dbReference type="EMBL" id="SET75484.1"/>
    </source>
</evidence>
<dbReference type="Proteomes" id="UP000214760">
    <property type="component" value="Unassembled WGS sequence"/>
</dbReference>
<evidence type="ECO:0000313" key="7">
    <source>
        <dbReference type="Proteomes" id="UP000199820"/>
    </source>
</evidence>
<accession>A0A1I0GYQ7</accession>
<keyword evidence="1" id="KW-0805">Transcription regulation</keyword>